<dbReference type="RefSeq" id="WP_176570222.1">
    <property type="nucleotide sequence ID" value="NZ_CP056030.1"/>
</dbReference>
<dbReference type="InterPro" id="IPR014544">
    <property type="entry name" value="UCP028408"/>
</dbReference>
<dbReference type="EMBL" id="CP056030">
    <property type="protein sequence ID" value="QKZ03833.1"/>
    <property type="molecule type" value="Genomic_DNA"/>
</dbReference>
<dbReference type="KEGG" id="pez:HWQ56_08575"/>
<evidence type="ECO:0000259" key="2">
    <source>
        <dbReference type="Pfam" id="PF11795"/>
    </source>
</evidence>
<feature type="domain" description="DUF3322" evidence="2">
    <location>
        <begin position="8"/>
        <end position="193"/>
    </location>
</feature>
<reference evidence="3 4" key="1">
    <citation type="submission" date="2020-06" db="EMBL/GenBank/DDBJ databases">
        <title>Pseudomonas eucalypticola sp. nov., an endophyte of Eucalyptus dunnii leaves with biocontrol ability of eucalyptus leaf blight.</title>
        <authorList>
            <person name="Liu Y."/>
            <person name="Song Z."/>
            <person name="Zeng H."/>
            <person name="Lu M."/>
            <person name="Wang X."/>
            <person name="Lian X."/>
            <person name="Zhang Q."/>
        </authorList>
    </citation>
    <scope>NUCLEOTIDE SEQUENCE [LARGE SCALE GENOMIC DNA]</scope>
    <source>
        <strain evidence="3 4">NP-1</strain>
    </source>
</reference>
<dbReference type="Proteomes" id="UP000509568">
    <property type="component" value="Chromosome"/>
</dbReference>
<proteinExistence type="predicted"/>
<accession>A0A7D5D689</accession>
<evidence type="ECO:0000313" key="4">
    <source>
        <dbReference type="Proteomes" id="UP000509568"/>
    </source>
</evidence>
<sequence length="396" mass="44937">MTTWGKMPEQVIQHLSRMEWQHPARLRERLAGKRKFPIVYNLNPPTGTLALTDIKQFHAYLNAWRNWPWPTLVTWVNRSFRELGECDIPVEIRIHTVQQLITVLGNDAIARSKAWEARLEPLLALDESLYPSLLRHLAALERLTVEDARLLAAVIPQLQRGLGQGRYLRAIPLMGVDTKFVELNQALIVALLDQRHRQQVSEEGGLEAWLGCRPTPSNWLTVKPLCSTARIRLAGLSLLKLPLEQLLDYPLPASNILVVENLQTGYELPELPDTIAVCGGGANTKWLRAPWLEGKRIGYWGDLDTWGFKLLADARRLQPHIQALLMDNATLARHRERGCAEPNPAQMPVSGLRTAERETFDSLHSGLLGIGRLEQERLSQDWVNQALREWADPPEL</sequence>
<dbReference type="PIRSF" id="PIRSF028408">
    <property type="entry name" value="UCP028408"/>
    <property type="match status" value="1"/>
</dbReference>
<dbReference type="Pfam" id="PF09983">
    <property type="entry name" value="JetD_C"/>
    <property type="match status" value="1"/>
</dbReference>
<dbReference type="InterPro" id="IPR024534">
    <property type="entry name" value="JetD_C"/>
</dbReference>
<evidence type="ECO:0000313" key="3">
    <source>
        <dbReference type="EMBL" id="QKZ03833.1"/>
    </source>
</evidence>
<organism evidence="3 4">
    <name type="scientific">Pseudomonas eucalypticola</name>
    <dbReference type="NCBI Taxonomy" id="2599595"/>
    <lineage>
        <taxon>Bacteria</taxon>
        <taxon>Pseudomonadati</taxon>
        <taxon>Pseudomonadota</taxon>
        <taxon>Gammaproteobacteria</taxon>
        <taxon>Pseudomonadales</taxon>
        <taxon>Pseudomonadaceae</taxon>
        <taxon>Pseudomonas</taxon>
    </lineage>
</organism>
<feature type="domain" description="Wadjet protein JetD C-terminal" evidence="1">
    <location>
        <begin position="217"/>
        <end position="387"/>
    </location>
</feature>
<dbReference type="AlphaFoldDB" id="A0A7D5D689"/>
<name>A0A7D5D689_9PSED</name>
<dbReference type="InterPro" id="IPR024537">
    <property type="entry name" value="DUF3322"/>
</dbReference>
<dbReference type="Pfam" id="PF11795">
    <property type="entry name" value="DUF3322"/>
    <property type="match status" value="1"/>
</dbReference>
<protein>
    <recommendedName>
        <fullName evidence="5">DUF3322 and DUF2220 domain-containing protein</fullName>
    </recommendedName>
</protein>
<keyword evidence="4" id="KW-1185">Reference proteome</keyword>
<evidence type="ECO:0008006" key="5">
    <source>
        <dbReference type="Google" id="ProtNLM"/>
    </source>
</evidence>
<gene>
    <name evidence="3" type="ORF">HWQ56_08575</name>
</gene>
<evidence type="ECO:0000259" key="1">
    <source>
        <dbReference type="Pfam" id="PF09983"/>
    </source>
</evidence>